<keyword evidence="4 5" id="KW-0287">Flowering</keyword>
<gene>
    <name evidence="7" type="ORF">CQW23_27101</name>
</gene>
<feature type="compositionally biased region" description="Acidic residues" evidence="6">
    <location>
        <begin position="108"/>
        <end position="123"/>
    </location>
</feature>
<evidence type="ECO:0000256" key="5">
    <source>
        <dbReference type="RuleBase" id="RU364012"/>
    </source>
</evidence>
<keyword evidence="8" id="KW-1185">Reference proteome</keyword>
<keyword evidence="2 5" id="KW-0217">Developmental protein</keyword>
<dbReference type="InterPro" id="IPR012474">
    <property type="entry name" value="Frigida"/>
</dbReference>
<dbReference type="STRING" id="33114.A0A2G2VQQ1"/>
<organism evidence="7 8">
    <name type="scientific">Capsicum baccatum</name>
    <name type="common">Peruvian pepper</name>
    <dbReference type="NCBI Taxonomy" id="33114"/>
    <lineage>
        <taxon>Eukaryota</taxon>
        <taxon>Viridiplantae</taxon>
        <taxon>Streptophyta</taxon>
        <taxon>Embryophyta</taxon>
        <taxon>Tracheophyta</taxon>
        <taxon>Spermatophyta</taxon>
        <taxon>Magnoliopsida</taxon>
        <taxon>eudicotyledons</taxon>
        <taxon>Gunneridae</taxon>
        <taxon>Pentapetalae</taxon>
        <taxon>asterids</taxon>
        <taxon>lamiids</taxon>
        <taxon>Solanales</taxon>
        <taxon>Solanaceae</taxon>
        <taxon>Solanoideae</taxon>
        <taxon>Capsiceae</taxon>
        <taxon>Capsicum</taxon>
    </lineage>
</organism>
<evidence type="ECO:0000313" key="8">
    <source>
        <dbReference type="Proteomes" id="UP000224567"/>
    </source>
</evidence>
<dbReference type="OrthoDB" id="776053at2759"/>
<evidence type="ECO:0000256" key="3">
    <source>
        <dbReference type="ARBA" id="ARBA00022782"/>
    </source>
</evidence>
<keyword evidence="3 5" id="KW-0221">Differentiation</keyword>
<comment type="caution">
    <text evidence="7">The sequence shown here is derived from an EMBL/GenBank/DDBJ whole genome shotgun (WGS) entry which is preliminary data.</text>
</comment>
<dbReference type="GO" id="GO:0030154">
    <property type="term" value="P:cell differentiation"/>
    <property type="evidence" value="ECO:0007669"/>
    <property type="project" value="UniProtKB-KW"/>
</dbReference>
<dbReference type="AlphaFoldDB" id="A0A2G2VQQ1"/>
<feature type="region of interest" description="Disordered" evidence="6">
    <location>
        <begin position="464"/>
        <end position="498"/>
    </location>
</feature>
<evidence type="ECO:0000256" key="6">
    <source>
        <dbReference type="SAM" id="MobiDB-lite"/>
    </source>
</evidence>
<dbReference type="PANTHER" id="PTHR31791:SF57">
    <property type="entry name" value="FRIGIDA-LIKE PROTEIN"/>
    <property type="match status" value="1"/>
</dbReference>
<comment type="similarity">
    <text evidence="1 5">Belongs to the Frigida family.</text>
</comment>
<feature type="region of interest" description="Disordered" evidence="6">
    <location>
        <begin position="88"/>
        <end position="123"/>
    </location>
</feature>
<evidence type="ECO:0000256" key="2">
    <source>
        <dbReference type="ARBA" id="ARBA00022473"/>
    </source>
</evidence>
<dbReference type="Proteomes" id="UP000224567">
    <property type="component" value="Unassembled WGS sequence"/>
</dbReference>
<protein>
    <recommendedName>
        <fullName evidence="5">FRIGIDA-like protein</fullName>
    </recommendedName>
</protein>
<feature type="region of interest" description="Disordered" evidence="6">
    <location>
        <begin position="139"/>
        <end position="167"/>
    </location>
</feature>
<evidence type="ECO:0000256" key="1">
    <source>
        <dbReference type="ARBA" id="ARBA00008956"/>
    </source>
</evidence>
<feature type="compositionally biased region" description="Acidic residues" evidence="6">
    <location>
        <begin position="144"/>
        <end position="161"/>
    </location>
</feature>
<sequence length="723" mass="78567">MNKMKKPTNSAVAAGITLSSAPSLTTTQLVQSEPQQSGLQPTISPESVVANLRKLSDALFAFQQCLSDVEQSIDSARSSIDSAMALMFTPPSLPIPEPEPEPKPEPEPSCESDPSEVENEYEDDVNDAEVAVTATVAAAPAAAVEEEDEEEEKDEKNEEDEVKSVPRSELETLCQTMNVVGLKNYMLTHLSDIDALREQVPKALKLSTNPGRLVLECVNKGREGCVNSSRGLVNLLVLECFLLMIGEAKDEGRVVKFNKRVRKEAKQAALEWRERMISQGGVAKALEMDARGLLLLIGCFGIPKEFLDRDVRHLVNGSGARGIAGVLRRSSDLVEKIPKIIEWMLKSNIVVGAVDIAYIFGMEDRFDPRGILSSFLHNSELSYLNSSKGLEQGGVVREAKKKHLSDLKSVRECLERHNIDPSKLLPGWQIDVRIMNLEKHIAELNMHIGEKELAELTRHVGDQKMAQKRKIDETESSGSFSNKEMKPSHFPNPNPWPLQQNRVVNHVVVDGSNNTLLERGGTAGHIYNCSLPPSVLHGTVAGSIHENAVGSMAGPVGGVVAVDGAGAGNHTPGQIRSHSSQLHGPRGDAAVHDRLASHTYAYTLSSYIEGSMALPNTIPSDAYRPVPFLEGATGLPNTRPVDCYRPTPYMEGSVGLPNTKAGDTYRPLPYSVSTGLPNTIPAPYQFADTAPATELHRSSGARVVDTVPSAALAHPSSSMYWKR</sequence>
<accession>A0A2G2VQQ1</accession>
<dbReference type="Pfam" id="PF07899">
    <property type="entry name" value="Frigida"/>
    <property type="match status" value="1"/>
</dbReference>
<dbReference type="GO" id="GO:0009908">
    <property type="term" value="P:flower development"/>
    <property type="evidence" value="ECO:0007669"/>
    <property type="project" value="UniProtKB-KW"/>
</dbReference>
<evidence type="ECO:0000256" key="4">
    <source>
        <dbReference type="ARBA" id="ARBA00023089"/>
    </source>
</evidence>
<proteinExistence type="inferred from homology"/>
<feature type="region of interest" description="Disordered" evidence="6">
    <location>
        <begin position="19"/>
        <end position="42"/>
    </location>
</feature>
<reference evidence="8" key="2">
    <citation type="journal article" date="2017" name="J. Anim. Genet.">
        <title>Multiple reference genome sequences of hot pepper reveal the massive evolution of plant disease resistance genes by retroduplication.</title>
        <authorList>
            <person name="Kim S."/>
            <person name="Park J."/>
            <person name="Yeom S.-I."/>
            <person name="Kim Y.-M."/>
            <person name="Seo E."/>
            <person name="Kim K.-T."/>
            <person name="Kim M.-S."/>
            <person name="Lee J.M."/>
            <person name="Cheong K."/>
            <person name="Shin H.-S."/>
            <person name="Kim S.-B."/>
            <person name="Han K."/>
            <person name="Lee J."/>
            <person name="Park M."/>
            <person name="Lee H.-A."/>
            <person name="Lee H.-Y."/>
            <person name="Lee Y."/>
            <person name="Oh S."/>
            <person name="Lee J.H."/>
            <person name="Choi E."/>
            <person name="Choi E."/>
            <person name="Lee S.E."/>
            <person name="Jeon J."/>
            <person name="Kim H."/>
            <person name="Choi G."/>
            <person name="Song H."/>
            <person name="Lee J."/>
            <person name="Lee S.-C."/>
            <person name="Kwon J.-K."/>
            <person name="Lee H.-Y."/>
            <person name="Koo N."/>
            <person name="Hong Y."/>
            <person name="Kim R.W."/>
            <person name="Kang W.-H."/>
            <person name="Huh J.H."/>
            <person name="Kang B.-C."/>
            <person name="Yang T.-J."/>
            <person name="Lee Y.-H."/>
            <person name="Bennetzen J.L."/>
            <person name="Choi D."/>
        </authorList>
    </citation>
    <scope>NUCLEOTIDE SEQUENCE [LARGE SCALE GENOMIC DNA]</scope>
    <source>
        <strain evidence="8">cv. PBC81</strain>
    </source>
</reference>
<evidence type="ECO:0000313" key="7">
    <source>
        <dbReference type="EMBL" id="PHT35301.1"/>
    </source>
</evidence>
<dbReference type="EMBL" id="MLFT02000011">
    <property type="protein sequence ID" value="PHT35301.1"/>
    <property type="molecule type" value="Genomic_DNA"/>
</dbReference>
<reference evidence="7 8" key="1">
    <citation type="journal article" date="2017" name="Genome Biol.">
        <title>New reference genome sequences of hot pepper reveal the massive evolution of plant disease-resistance genes by retroduplication.</title>
        <authorList>
            <person name="Kim S."/>
            <person name="Park J."/>
            <person name="Yeom S.I."/>
            <person name="Kim Y.M."/>
            <person name="Seo E."/>
            <person name="Kim K.T."/>
            <person name="Kim M.S."/>
            <person name="Lee J.M."/>
            <person name="Cheong K."/>
            <person name="Shin H.S."/>
            <person name="Kim S.B."/>
            <person name="Han K."/>
            <person name="Lee J."/>
            <person name="Park M."/>
            <person name="Lee H.A."/>
            <person name="Lee H.Y."/>
            <person name="Lee Y."/>
            <person name="Oh S."/>
            <person name="Lee J.H."/>
            <person name="Choi E."/>
            <person name="Choi E."/>
            <person name="Lee S.E."/>
            <person name="Jeon J."/>
            <person name="Kim H."/>
            <person name="Choi G."/>
            <person name="Song H."/>
            <person name="Lee J."/>
            <person name="Lee S.C."/>
            <person name="Kwon J.K."/>
            <person name="Lee H.Y."/>
            <person name="Koo N."/>
            <person name="Hong Y."/>
            <person name="Kim R.W."/>
            <person name="Kang W.H."/>
            <person name="Huh J.H."/>
            <person name="Kang B.C."/>
            <person name="Yang T.J."/>
            <person name="Lee Y.H."/>
            <person name="Bennetzen J.L."/>
            <person name="Choi D."/>
        </authorList>
    </citation>
    <scope>NUCLEOTIDE SEQUENCE [LARGE SCALE GENOMIC DNA]</scope>
    <source>
        <strain evidence="8">cv. PBC81</strain>
    </source>
</reference>
<dbReference type="PANTHER" id="PTHR31791">
    <property type="entry name" value="FRIGIDA-LIKE PROTEIN 3-RELATED"/>
    <property type="match status" value="1"/>
</dbReference>
<name>A0A2G2VQQ1_CAPBA</name>